<dbReference type="Proteomes" id="UP000692954">
    <property type="component" value="Unassembled WGS sequence"/>
</dbReference>
<dbReference type="EMBL" id="CAJJDN010000121">
    <property type="protein sequence ID" value="CAD8119412.1"/>
    <property type="molecule type" value="Genomic_DNA"/>
</dbReference>
<comment type="caution">
    <text evidence="1">The sequence shown here is derived from an EMBL/GenBank/DDBJ whole genome shotgun (WGS) entry which is preliminary data.</text>
</comment>
<evidence type="ECO:0000313" key="1">
    <source>
        <dbReference type="EMBL" id="CAD8119412.1"/>
    </source>
</evidence>
<name>A0A8S1QW26_9CILI</name>
<sequence>MIIVYAAHKMAPFQFEYNKQPKPIVDSTDDFYFQNHITNDIGDSTVLASQFMAPVIKWIYEHHHGLTNIPTKLVEYCSQYNGDAVCIIYL</sequence>
<evidence type="ECO:0000313" key="2">
    <source>
        <dbReference type="Proteomes" id="UP000692954"/>
    </source>
</evidence>
<accession>A0A8S1QW26</accession>
<protein>
    <submittedName>
        <fullName evidence="1">Uncharacterized protein</fullName>
    </submittedName>
</protein>
<reference evidence="1" key="1">
    <citation type="submission" date="2021-01" db="EMBL/GenBank/DDBJ databases">
        <authorList>
            <consortium name="Genoscope - CEA"/>
            <person name="William W."/>
        </authorList>
    </citation>
    <scope>NUCLEOTIDE SEQUENCE</scope>
</reference>
<dbReference type="AlphaFoldDB" id="A0A8S1QW26"/>
<gene>
    <name evidence="1" type="ORF">PSON_ATCC_30995.1.T1210053</name>
</gene>
<proteinExistence type="predicted"/>
<keyword evidence="2" id="KW-1185">Reference proteome</keyword>
<organism evidence="1 2">
    <name type="scientific">Paramecium sonneborni</name>
    <dbReference type="NCBI Taxonomy" id="65129"/>
    <lineage>
        <taxon>Eukaryota</taxon>
        <taxon>Sar</taxon>
        <taxon>Alveolata</taxon>
        <taxon>Ciliophora</taxon>
        <taxon>Intramacronucleata</taxon>
        <taxon>Oligohymenophorea</taxon>
        <taxon>Peniculida</taxon>
        <taxon>Parameciidae</taxon>
        <taxon>Paramecium</taxon>
    </lineage>
</organism>